<dbReference type="AlphaFoldDB" id="A0A0E9R1T9"/>
<sequence>MSMEPQRWFVNKPNPWLNIGFE</sequence>
<name>A0A0E9R1T9_ANGAN</name>
<organism evidence="1">
    <name type="scientific">Anguilla anguilla</name>
    <name type="common">European freshwater eel</name>
    <name type="synonym">Muraena anguilla</name>
    <dbReference type="NCBI Taxonomy" id="7936"/>
    <lineage>
        <taxon>Eukaryota</taxon>
        <taxon>Metazoa</taxon>
        <taxon>Chordata</taxon>
        <taxon>Craniata</taxon>
        <taxon>Vertebrata</taxon>
        <taxon>Euteleostomi</taxon>
        <taxon>Actinopterygii</taxon>
        <taxon>Neopterygii</taxon>
        <taxon>Teleostei</taxon>
        <taxon>Anguilliformes</taxon>
        <taxon>Anguillidae</taxon>
        <taxon>Anguilla</taxon>
    </lineage>
</organism>
<proteinExistence type="predicted"/>
<evidence type="ECO:0000313" key="1">
    <source>
        <dbReference type="EMBL" id="JAH23151.1"/>
    </source>
</evidence>
<reference evidence="1" key="1">
    <citation type="submission" date="2014-11" db="EMBL/GenBank/DDBJ databases">
        <authorList>
            <person name="Amaro Gonzalez C."/>
        </authorList>
    </citation>
    <scope>NUCLEOTIDE SEQUENCE</scope>
</reference>
<accession>A0A0E9R1T9</accession>
<reference evidence="1" key="2">
    <citation type="journal article" date="2015" name="Fish Shellfish Immunol.">
        <title>Early steps in the European eel (Anguilla anguilla)-Vibrio vulnificus interaction in the gills: Role of the RtxA13 toxin.</title>
        <authorList>
            <person name="Callol A."/>
            <person name="Pajuelo D."/>
            <person name="Ebbesson L."/>
            <person name="Teles M."/>
            <person name="MacKenzie S."/>
            <person name="Amaro C."/>
        </authorList>
    </citation>
    <scope>NUCLEOTIDE SEQUENCE</scope>
</reference>
<dbReference type="EMBL" id="GBXM01085426">
    <property type="protein sequence ID" value="JAH23151.1"/>
    <property type="molecule type" value="Transcribed_RNA"/>
</dbReference>
<protein>
    <submittedName>
        <fullName evidence="1">Uncharacterized protein</fullName>
    </submittedName>
</protein>